<dbReference type="InterPro" id="IPR003769">
    <property type="entry name" value="ClpS_core"/>
</dbReference>
<protein>
    <submittedName>
        <fullName evidence="2">Clp protease ClpS</fullName>
    </submittedName>
</protein>
<reference evidence="3" key="1">
    <citation type="submission" date="2017-06" db="EMBL/GenBank/DDBJ databases">
        <title>Complete genome sequence of Capnocytophaga sp. KCOM 1579 (=ChDC OS43) isolated from a human refractory periapical abscess lesion.</title>
        <authorList>
            <person name="Kook J.-K."/>
            <person name="Park S.-N."/>
            <person name="Lim Y.K."/>
            <person name="Roh H."/>
        </authorList>
    </citation>
    <scope>NUCLEOTIDE SEQUENCE [LARGE SCALE GENOMIC DNA]</scope>
    <source>
        <strain evidence="3">ChDC OS43</strain>
    </source>
</reference>
<dbReference type="GO" id="GO:0030163">
    <property type="term" value="P:protein catabolic process"/>
    <property type="evidence" value="ECO:0007669"/>
    <property type="project" value="InterPro"/>
</dbReference>
<dbReference type="Proteomes" id="UP000197007">
    <property type="component" value="Chromosome"/>
</dbReference>
<dbReference type="EMBL" id="CP022022">
    <property type="protein sequence ID" value="ASF43193.1"/>
    <property type="molecule type" value="Genomic_DNA"/>
</dbReference>
<keyword evidence="3" id="KW-1185">Reference proteome</keyword>
<keyword evidence="2" id="KW-0645">Protease</keyword>
<organism evidence="2 3">
    <name type="scientific">Capnocytophaga endodontalis</name>
    <dbReference type="NCBI Taxonomy" id="2708117"/>
    <lineage>
        <taxon>Bacteria</taxon>
        <taxon>Pseudomonadati</taxon>
        <taxon>Bacteroidota</taxon>
        <taxon>Flavobacteriia</taxon>
        <taxon>Flavobacteriales</taxon>
        <taxon>Flavobacteriaceae</taxon>
        <taxon>Capnocytophaga</taxon>
    </lineage>
</organism>
<evidence type="ECO:0000313" key="3">
    <source>
        <dbReference type="Proteomes" id="UP000197007"/>
    </source>
</evidence>
<dbReference type="KEGG" id="capn:CBG49_08950"/>
<evidence type="ECO:0000313" key="2">
    <source>
        <dbReference type="EMBL" id="ASF43193.1"/>
    </source>
</evidence>
<keyword evidence="2" id="KW-0378">Hydrolase</keyword>
<dbReference type="GO" id="GO:0008233">
    <property type="term" value="F:peptidase activity"/>
    <property type="evidence" value="ECO:0007669"/>
    <property type="project" value="UniProtKB-KW"/>
</dbReference>
<sequence length="95" mass="10896">MLQNNYQEETFAEEDVIELIDDECHLILYNDDVNTFDHVIDTLVEVCHHTFEQAEQCTIIVHFKGKCDVKTGSYEYLEPLCTALLDAGLSAQIEN</sequence>
<evidence type="ECO:0000259" key="1">
    <source>
        <dbReference type="Pfam" id="PF02617"/>
    </source>
</evidence>
<name>A0A1Z4BPN2_9FLAO</name>
<feature type="domain" description="Adaptor protein ClpS core" evidence="1">
    <location>
        <begin position="22"/>
        <end position="86"/>
    </location>
</feature>
<dbReference type="InterPro" id="IPR014719">
    <property type="entry name" value="Ribosomal_bL12_C/ClpS-like"/>
</dbReference>
<dbReference type="GO" id="GO:0006508">
    <property type="term" value="P:proteolysis"/>
    <property type="evidence" value="ECO:0007669"/>
    <property type="project" value="UniProtKB-KW"/>
</dbReference>
<dbReference type="Pfam" id="PF02617">
    <property type="entry name" value="ClpS"/>
    <property type="match status" value="1"/>
</dbReference>
<accession>A0A1Z4BPN2</accession>
<gene>
    <name evidence="2" type="ORF">CBG49_08950</name>
</gene>
<proteinExistence type="predicted"/>
<dbReference type="AlphaFoldDB" id="A0A1Z4BPN2"/>
<dbReference type="SUPFAM" id="SSF54736">
    <property type="entry name" value="ClpS-like"/>
    <property type="match status" value="1"/>
</dbReference>
<dbReference type="Gene3D" id="3.30.1390.10">
    <property type="match status" value="1"/>
</dbReference>
<dbReference type="RefSeq" id="WP_088594224.1">
    <property type="nucleotide sequence ID" value="NZ_CP022022.1"/>
</dbReference>